<keyword evidence="1" id="KW-0472">Membrane</keyword>
<feature type="transmembrane region" description="Helical" evidence="1">
    <location>
        <begin position="316"/>
        <end position="332"/>
    </location>
</feature>
<evidence type="ECO:0000313" key="4">
    <source>
        <dbReference type="EMBL" id="MRZ05454.1"/>
    </source>
</evidence>
<dbReference type="InterPro" id="IPR049458">
    <property type="entry name" value="EpsG-like"/>
</dbReference>
<feature type="transmembrane region" description="Helical" evidence="1">
    <location>
        <begin position="157"/>
        <end position="181"/>
    </location>
</feature>
<gene>
    <name evidence="2" type="ORF">ERS852560_04289</name>
    <name evidence="4" type="ORF">GKD54_04310</name>
    <name evidence="3" type="ORF">GKD58_13380</name>
</gene>
<dbReference type="EMBL" id="WKMX01000004">
    <property type="protein sequence ID" value="MRZ05454.1"/>
    <property type="molecule type" value="Genomic_DNA"/>
</dbReference>
<dbReference type="EMBL" id="CZBM01000029">
    <property type="protein sequence ID" value="CUQ56413.1"/>
    <property type="molecule type" value="Genomic_DNA"/>
</dbReference>
<dbReference type="RefSeq" id="WP_057329600.1">
    <property type="nucleotide sequence ID" value="NZ_CZBM01000029.1"/>
</dbReference>
<dbReference type="Proteomes" id="UP000471216">
    <property type="component" value="Unassembled WGS sequence"/>
</dbReference>
<dbReference type="Pfam" id="PF14897">
    <property type="entry name" value="EpsG"/>
    <property type="match status" value="1"/>
</dbReference>
<dbReference type="Proteomes" id="UP000095332">
    <property type="component" value="Unassembled WGS sequence"/>
</dbReference>
<evidence type="ECO:0000313" key="3">
    <source>
        <dbReference type="EMBL" id="MRY85233.1"/>
    </source>
</evidence>
<dbReference type="Proteomes" id="UP000450599">
    <property type="component" value="Unassembled WGS sequence"/>
</dbReference>
<reference evidence="6 7" key="2">
    <citation type="journal article" date="2019" name="Nat. Med.">
        <title>A library of human gut bacterial isolates paired with longitudinal multiomics data enables mechanistic microbiome research.</title>
        <authorList>
            <person name="Poyet M."/>
            <person name="Groussin M."/>
            <person name="Gibbons S.M."/>
            <person name="Avila-Pacheco J."/>
            <person name="Jiang X."/>
            <person name="Kearney S.M."/>
            <person name="Perrotta A.R."/>
            <person name="Berdy B."/>
            <person name="Zhao S."/>
            <person name="Lieberman T.D."/>
            <person name="Swanson P.K."/>
            <person name="Smith M."/>
            <person name="Roesemann S."/>
            <person name="Alexander J.E."/>
            <person name="Rich S.A."/>
            <person name="Livny J."/>
            <person name="Vlamakis H."/>
            <person name="Clish C."/>
            <person name="Bullock K."/>
            <person name="Deik A."/>
            <person name="Scott J."/>
            <person name="Pierce K.A."/>
            <person name="Xavier R.J."/>
            <person name="Alm E.J."/>
        </authorList>
    </citation>
    <scope>NUCLEOTIDE SEQUENCE [LARGE SCALE GENOMIC DNA]</scope>
    <source>
        <strain evidence="4 7">BIOML-A10</strain>
        <strain evidence="3 6">BIOML-A11</strain>
    </source>
</reference>
<evidence type="ECO:0008006" key="8">
    <source>
        <dbReference type="Google" id="ProtNLM"/>
    </source>
</evidence>
<feature type="transmembrane region" description="Helical" evidence="1">
    <location>
        <begin position="32"/>
        <end position="48"/>
    </location>
</feature>
<keyword evidence="1" id="KW-1133">Transmembrane helix</keyword>
<feature type="transmembrane region" description="Helical" evidence="1">
    <location>
        <begin position="6"/>
        <end position="25"/>
    </location>
</feature>
<dbReference type="EMBL" id="WKMW01000012">
    <property type="protein sequence ID" value="MRY85233.1"/>
    <property type="molecule type" value="Genomic_DNA"/>
</dbReference>
<protein>
    <recommendedName>
        <fullName evidence="8">EpsG family protein</fullName>
    </recommendedName>
</protein>
<name>A0A174X9R9_PARDI</name>
<reference evidence="2 5" key="1">
    <citation type="submission" date="2015-09" db="EMBL/GenBank/DDBJ databases">
        <authorList>
            <consortium name="Pathogen Informatics"/>
        </authorList>
    </citation>
    <scope>NUCLEOTIDE SEQUENCE [LARGE SCALE GENOMIC DNA]</scope>
    <source>
        <strain evidence="2 5">2789STDY5834948</strain>
    </source>
</reference>
<sequence length="357" mass="40846">MLFTYIVYNTILLFVLWFGYLVKISSTRHAEYFYRTIVFLSIVIPASIRKGIGTDYWAYVGLYDWYRTNSDEHEIVFQLLGKFMSTFGLSHQMFIAVLAILAFAPICYYVPKRKFYPFIVFYFFLLFPSCMSTSRQAIAVSLITCGLFALYKERGRLKYMLCAILAFLIHFSSVLYFPLLLSKNIRLSATKTYLFLGVMLLAVSGTGLIDRLFSHPIFLDSTYGVYAENGYNREANVGTGLGILANLIIPFLFLLLNRKISARYNHVALFSILDMLYIGSYLLAAKIHIFGRLLGCFAFVPAFLVDPVCKTLAPKYQKLILLLFFLIYLILYEKTITDSQVYLGSGLGISPYTTIFD</sequence>
<evidence type="ECO:0000313" key="5">
    <source>
        <dbReference type="Proteomes" id="UP000095332"/>
    </source>
</evidence>
<feature type="transmembrane region" description="Helical" evidence="1">
    <location>
        <begin position="122"/>
        <end position="151"/>
    </location>
</feature>
<evidence type="ECO:0000256" key="1">
    <source>
        <dbReference type="SAM" id="Phobius"/>
    </source>
</evidence>
<proteinExistence type="predicted"/>
<keyword evidence="1" id="KW-0812">Transmembrane</keyword>
<feature type="transmembrane region" description="Helical" evidence="1">
    <location>
        <begin position="237"/>
        <end position="257"/>
    </location>
</feature>
<feature type="transmembrane region" description="Helical" evidence="1">
    <location>
        <begin position="264"/>
        <end position="283"/>
    </location>
</feature>
<organism evidence="2 5">
    <name type="scientific">Parabacteroides distasonis</name>
    <dbReference type="NCBI Taxonomy" id="823"/>
    <lineage>
        <taxon>Bacteria</taxon>
        <taxon>Pseudomonadati</taxon>
        <taxon>Bacteroidota</taxon>
        <taxon>Bacteroidia</taxon>
        <taxon>Bacteroidales</taxon>
        <taxon>Tannerellaceae</taxon>
        <taxon>Parabacteroides</taxon>
    </lineage>
</organism>
<evidence type="ECO:0000313" key="2">
    <source>
        <dbReference type="EMBL" id="CUQ56413.1"/>
    </source>
</evidence>
<evidence type="ECO:0000313" key="7">
    <source>
        <dbReference type="Proteomes" id="UP000471216"/>
    </source>
</evidence>
<accession>A0A174X9R9</accession>
<evidence type="ECO:0000313" key="6">
    <source>
        <dbReference type="Proteomes" id="UP000450599"/>
    </source>
</evidence>
<feature type="transmembrane region" description="Helical" evidence="1">
    <location>
        <begin position="193"/>
        <end position="213"/>
    </location>
</feature>
<dbReference type="AlphaFoldDB" id="A0A174X9R9"/>
<feature type="transmembrane region" description="Helical" evidence="1">
    <location>
        <begin position="89"/>
        <end position="110"/>
    </location>
</feature>